<dbReference type="EMBL" id="JAVHJS010000020">
    <property type="protein sequence ID" value="KAK2825229.1"/>
    <property type="molecule type" value="Genomic_DNA"/>
</dbReference>
<dbReference type="AlphaFoldDB" id="A0AA88LVT9"/>
<dbReference type="SUPFAM" id="SSF81383">
    <property type="entry name" value="F-box domain"/>
    <property type="match status" value="1"/>
</dbReference>
<dbReference type="GO" id="GO:0061630">
    <property type="term" value="F:ubiquitin protein ligase activity"/>
    <property type="evidence" value="ECO:0007669"/>
    <property type="project" value="TreeGrafter"/>
</dbReference>
<accession>A0AA88LVT9</accession>
<dbReference type="Proteomes" id="UP001187315">
    <property type="component" value="Unassembled WGS sequence"/>
</dbReference>
<keyword evidence="5" id="KW-1185">Reference proteome</keyword>
<evidence type="ECO:0000313" key="5">
    <source>
        <dbReference type="Proteomes" id="UP001187315"/>
    </source>
</evidence>
<name>A0AA88LVT9_TACVA</name>
<dbReference type="SUPFAM" id="SSF49785">
    <property type="entry name" value="Galactose-binding domain-like"/>
    <property type="match status" value="1"/>
</dbReference>
<dbReference type="Pfam" id="PF04300">
    <property type="entry name" value="FBA"/>
    <property type="match status" value="1"/>
</dbReference>
<dbReference type="Gene3D" id="1.20.1280.50">
    <property type="match status" value="1"/>
</dbReference>
<comment type="caution">
    <text evidence="4">The sequence shown here is derived from an EMBL/GenBank/DDBJ whole genome shotgun (WGS) entry which is preliminary data.</text>
</comment>
<dbReference type="Gene3D" id="3.40.50.150">
    <property type="entry name" value="Vaccinia Virus protein VP39"/>
    <property type="match status" value="1"/>
</dbReference>
<gene>
    <name evidence="4" type="ORF">Q7C36_019156</name>
</gene>
<feature type="domain" description="F-box" evidence="2">
    <location>
        <begin position="17"/>
        <end position="64"/>
    </location>
</feature>
<dbReference type="PANTHER" id="PTHR12125">
    <property type="entry name" value="F-BOX ONLY PROTEIN 6-LIKE PROTEIN"/>
    <property type="match status" value="1"/>
</dbReference>
<evidence type="ECO:0000259" key="3">
    <source>
        <dbReference type="PROSITE" id="PS51114"/>
    </source>
</evidence>
<dbReference type="FunFam" id="2.60.120.260:FF:000012">
    <property type="entry name" value="F-box only protein 2"/>
    <property type="match status" value="1"/>
</dbReference>
<dbReference type="InterPro" id="IPR036047">
    <property type="entry name" value="F-box-like_dom_sf"/>
</dbReference>
<dbReference type="GO" id="GO:0006516">
    <property type="term" value="P:glycoprotein catabolic process"/>
    <property type="evidence" value="ECO:0007669"/>
    <property type="project" value="TreeGrafter"/>
</dbReference>
<dbReference type="InterPro" id="IPR013216">
    <property type="entry name" value="Methyltransf_11"/>
</dbReference>
<dbReference type="PANTHER" id="PTHR12125:SF12">
    <property type="entry name" value="F-BOX ONLY PROTEIN 6"/>
    <property type="match status" value="1"/>
</dbReference>
<dbReference type="InterPro" id="IPR008979">
    <property type="entry name" value="Galactose-bd-like_sf"/>
</dbReference>
<dbReference type="InterPro" id="IPR001810">
    <property type="entry name" value="F-box_dom"/>
</dbReference>
<evidence type="ECO:0000259" key="2">
    <source>
        <dbReference type="PROSITE" id="PS50181"/>
    </source>
</evidence>
<keyword evidence="1" id="KW-0833">Ubl conjugation pathway</keyword>
<dbReference type="InterPro" id="IPR007397">
    <property type="entry name" value="F-box-assoc_dom"/>
</dbReference>
<evidence type="ECO:0000313" key="4">
    <source>
        <dbReference type="EMBL" id="KAK2825229.1"/>
    </source>
</evidence>
<dbReference type="GO" id="GO:0019005">
    <property type="term" value="C:SCF ubiquitin ligase complex"/>
    <property type="evidence" value="ECO:0007669"/>
    <property type="project" value="TreeGrafter"/>
</dbReference>
<proteinExistence type="predicted"/>
<dbReference type="GO" id="GO:0036503">
    <property type="term" value="P:ERAD pathway"/>
    <property type="evidence" value="ECO:0007669"/>
    <property type="project" value="TreeGrafter"/>
</dbReference>
<dbReference type="SUPFAM" id="SSF53335">
    <property type="entry name" value="S-adenosyl-L-methionine-dependent methyltransferases"/>
    <property type="match status" value="1"/>
</dbReference>
<dbReference type="SMART" id="SM01198">
    <property type="entry name" value="FBA"/>
    <property type="match status" value="1"/>
</dbReference>
<feature type="domain" description="FBA" evidence="3">
    <location>
        <begin position="85"/>
        <end position="262"/>
    </location>
</feature>
<dbReference type="Pfam" id="PF08241">
    <property type="entry name" value="Methyltransf_11"/>
    <property type="match status" value="1"/>
</dbReference>
<protein>
    <submittedName>
        <fullName evidence="4">Uncharacterized protein</fullName>
    </submittedName>
</protein>
<dbReference type="GO" id="GO:0008757">
    <property type="term" value="F:S-adenosylmethionine-dependent methyltransferase activity"/>
    <property type="evidence" value="ECO:0007669"/>
    <property type="project" value="InterPro"/>
</dbReference>
<dbReference type="PROSITE" id="PS51114">
    <property type="entry name" value="FBA"/>
    <property type="match status" value="1"/>
</dbReference>
<dbReference type="InterPro" id="IPR029063">
    <property type="entry name" value="SAM-dependent_MTases_sf"/>
</dbReference>
<dbReference type="CDD" id="cd02440">
    <property type="entry name" value="AdoMet_MTases"/>
    <property type="match status" value="1"/>
</dbReference>
<dbReference type="GO" id="GO:0031146">
    <property type="term" value="P:SCF-dependent proteasomal ubiquitin-dependent protein catabolic process"/>
    <property type="evidence" value="ECO:0007669"/>
    <property type="project" value="TreeGrafter"/>
</dbReference>
<dbReference type="Pfam" id="PF00646">
    <property type="entry name" value="F-box"/>
    <property type="match status" value="1"/>
</dbReference>
<dbReference type="InterPro" id="IPR039752">
    <property type="entry name" value="F-box_only"/>
</dbReference>
<dbReference type="PROSITE" id="PS50181">
    <property type="entry name" value="FBOX"/>
    <property type="match status" value="1"/>
</dbReference>
<reference evidence="4" key="1">
    <citation type="submission" date="2023-08" db="EMBL/GenBank/DDBJ databases">
        <title>Pelteobagrus vachellii genome.</title>
        <authorList>
            <person name="Liu H."/>
        </authorList>
    </citation>
    <scope>NUCLEOTIDE SEQUENCE</scope>
    <source>
        <strain evidence="4">PRFRI_2022a</strain>
        <tissue evidence="4">Muscle</tissue>
    </source>
</reference>
<organism evidence="4 5">
    <name type="scientific">Tachysurus vachellii</name>
    <name type="common">Darkbarbel catfish</name>
    <name type="synonym">Pelteobagrus vachellii</name>
    <dbReference type="NCBI Taxonomy" id="175792"/>
    <lineage>
        <taxon>Eukaryota</taxon>
        <taxon>Metazoa</taxon>
        <taxon>Chordata</taxon>
        <taxon>Craniata</taxon>
        <taxon>Vertebrata</taxon>
        <taxon>Euteleostomi</taxon>
        <taxon>Actinopterygii</taxon>
        <taxon>Neopterygii</taxon>
        <taxon>Teleostei</taxon>
        <taxon>Ostariophysi</taxon>
        <taxon>Siluriformes</taxon>
        <taxon>Bagridae</taxon>
        <taxon>Tachysurus</taxon>
    </lineage>
</organism>
<dbReference type="SMART" id="SM00256">
    <property type="entry name" value="FBOX"/>
    <property type="match status" value="1"/>
</dbReference>
<dbReference type="GO" id="GO:0005737">
    <property type="term" value="C:cytoplasm"/>
    <property type="evidence" value="ECO:0007669"/>
    <property type="project" value="TreeGrafter"/>
</dbReference>
<sequence>MTSLFLHKKRMGHSESRPVWPSLPLAIIEEIFLNLPGQQVICVCRLVCSEWKSVVDSTAFWRKRCRSEGLKPLTIHKVPRHWQMTYFLCKMRRNLLKNPNADEGFAGWKIEENGGDGWIKDCIFVPHPDETVTKCFVTSYEQCKKSQLINLEEEGYSPAIMDEIQPDIVISDWYAPRWDCGSEYQIQIELLNHQKRTVQSFVSAPVFFPQWNDQKWEEMTYTFKDYGPGVRFIRFKHGGKDTQFWAGHYGIRPSPESTNAIRKKKMFFRKLGQQLGRPTQSLSGWLISKFLKRNNQILEENAVKLCEIQPHETVLELGHGPGLGLQVAVKLLTEPRGKLLGVDYSNYMHRMATKSMQDHIASGKVTLYCCDVAEMPLEDSSVDKVFHCNCYYFWPDMKTAASEIYRVMKPGALMVTTLRLDHIVGFASRNVFYGENWQPKVYMKALQSCGFTDVRMENRRDKFLPFQAIYATAAK</sequence>
<dbReference type="Gene3D" id="2.60.120.260">
    <property type="entry name" value="Galactose-binding domain-like"/>
    <property type="match status" value="1"/>
</dbReference>
<dbReference type="FunFam" id="1.20.1280.50:FF:000002">
    <property type="entry name" value="F-box only protein 44"/>
    <property type="match status" value="1"/>
</dbReference>
<evidence type="ECO:0000256" key="1">
    <source>
        <dbReference type="ARBA" id="ARBA00022786"/>
    </source>
</evidence>